<reference evidence="1" key="2">
    <citation type="submission" date="2014-03" db="EMBL/GenBank/DDBJ databases">
        <authorList>
            <person name="Cheng R."/>
            <person name="Zhang C.-X."/>
        </authorList>
    </citation>
    <scope>NUCLEOTIDE SEQUENCE</scope>
    <source>
        <strain evidence="1">Hangzhou</strain>
    </source>
</reference>
<reference evidence="1" key="1">
    <citation type="journal article" date="2014" name="J. Virol.">
        <title>Brown planthopper nudivirus DNA integrated in its host genome.</title>
        <authorList>
            <person name="Cheng R.L."/>
            <person name="Xi Y."/>
            <person name="Lou Y.H."/>
            <person name="Wang Z."/>
            <person name="Xu J.Y."/>
            <person name="Xu H.J."/>
            <person name="Zhang C.X."/>
        </authorList>
    </citation>
    <scope>NUCLEOTIDE SEQUENCE</scope>
    <source>
        <strain evidence="1">Hangzhou</strain>
    </source>
</reference>
<name>X5GE39_9VIRU</name>
<accession>X5GE39</accession>
<sequence length="362" mass="41720">MNVVNANNIRNNDRLLRCDGNCNRRSIDITLPQFQSLSVSANFINVAELEATLVDVSKSIDARIDEYKRWLEEQEVIFEAKYMMKLVRADNDLFNKINNTISHLKQGKKTLNYWYVMMRNMYAEILENLFTYKRNKDALENNIQANDYIGGLGINPVVTAHRKEHRSKSIAKQITRIHSSQTNLENLIMLYRAQLSSFERNILHVDNRELDMIQLSKEIESLSDTGSPLMRVQEDLASRINAITIKQSLNTNSSTLDRFNATKLDFTEFPINPDAYANTDQLVEFLNNIKNTHIYTNNSKSKIEKVLDYAVRVSANTHNENIVVQLRNSIPYATIHPTLFWTSLEWKHKALCTSASANVKIT</sequence>
<proteinExistence type="predicted"/>
<evidence type="ECO:0000313" key="1">
    <source>
        <dbReference type="EMBL" id="AHW98241.1"/>
    </source>
</evidence>
<protein>
    <submittedName>
        <fullName evidence="1">OrNV_gp124-like protein</fullName>
    </submittedName>
</protein>
<dbReference type="EMBL" id="KJ566523">
    <property type="protein sequence ID" value="AHW98241.1"/>
    <property type="molecule type" value="Genomic_DNA"/>
</dbReference>
<organism evidence="1">
    <name type="scientific">Nilaparvata lugens endogenous nudivirus</name>
    <dbReference type="NCBI Taxonomy" id="1487700"/>
    <lineage>
        <taxon>Viruses</taxon>
        <taxon>Viruses incertae sedis</taxon>
        <taxon>Naldaviricetes</taxon>
        <taxon>Lefavirales</taxon>
        <taxon>Nudiviridae</taxon>
    </lineage>
</organism>